<reference evidence="8 9" key="1">
    <citation type="submission" date="2016-11" db="EMBL/GenBank/DDBJ databases">
        <authorList>
            <person name="Jaros S."/>
            <person name="Januszkiewicz K."/>
            <person name="Wedrychowicz H."/>
        </authorList>
    </citation>
    <scope>NUCLEOTIDE SEQUENCE [LARGE SCALE GENOMIC DNA]</scope>
    <source>
        <strain evidence="8 9">DSM 21986</strain>
    </source>
</reference>
<evidence type="ECO:0000256" key="1">
    <source>
        <dbReference type="ARBA" id="ARBA00004442"/>
    </source>
</evidence>
<dbReference type="OrthoDB" id="5694214at2"/>
<keyword evidence="9" id="KW-1185">Reference proteome</keyword>
<dbReference type="SUPFAM" id="SSF48452">
    <property type="entry name" value="TPR-like"/>
    <property type="match status" value="1"/>
</dbReference>
<dbReference type="AlphaFoldDB" id="A0A1M4UMG4"/>
<accession>A0A1M4UMG4</accession>
<dbReference type="InterPro" id="IPR012944">
    <property type="entry name" value="SusD_RagB_dom"/>
</dbReference>
<proteinExistence type="inferred from homology"/>
<evidence type="ECO:0000256" key="4">
    <source>
        <dbReference type="ARBA" id="ARBA00023136"/>
    </source>
</evidence>
<dbReference type="Pfam" id="PF14322">
    <property type="entry name" value="SusD-like_3"/>
    <property type="match status" value="1"/>
</dbReference>
<evidence type="ECO:0000313" key="8">
    <source>
        <dbReference type="EMBL" id="SHE57951.1"/>
    </source>
</evidence>
<evidence type="ECO:0000313" key="9">
    <source>
        <dbReference type="Proteomes" id="UP000184041"/>
    </source>
</evidence>
<dbReference type="InterPro" id="IPR033985">
    <property type="entry name" value="SusD-like_N"/>
</dbReference>
<comment type="similarity">
    <text evidence="2">Belongs to the SusD family.</text>
</comment>
<name>A0A1M4UMG4_9BACT</name>
<dbReference type="PROSITE" id="PS51257">
    <property type="entry name" value="PROKAR_LIPOPROTEIN"/>
    <property type="match status" value="1"/>
</dbReference>
<dbReference type="Pfam" id="PF07980">
    <property type="entry name" value="SusD_RagB"/>
    <property type="match status" value="1"/>
</dbReference>
<dbReference type="STRING" id="1194090.SAMN05443144_10280"/>
<feature type="domain" description="SusD-like N-terminal" evidence="7">
    <location>
        <begin position="70"/>
        <end position="222"/>
    </location>
</feature>
<dbReference type="Proteomes" id="UP000184041">
    <property type="component" value="Unassembled WGS sequence"/>
</dbReference>
<evidence type="ECO:0000259" key="7">
    <source>
        <dbReference type="Pfam" id="PF14322"/>
    </source>
</evidence>
<feature type="domain" description="RagB/SusD" evidence="6">
    <location>
        <begin position="270"/>
        <end position="543"/>
    </location>
</feature>
<evidence type="ECO:0000256" key="2">
    <source>
        <dbReference type="ARBA" id="ARBA00006275"/>
    </source>
</evidence>
<keyword evidence="4" id="KW-0472">Membrane</keyword>
<dbReference type="Gene3D" id="1.25.40.390">
    <property type="match status" value="1"/>
</dbReference>
<gene>
    <name evidence="8" type="ORF">SAMN05443144_10280</name>
</gene>
<protein>
    <submittedName>
        <fullName evidence="8">Starch-binding associating with outer membrane</fullName>
    </submittedName>
</protein>
<evidence type="ECO:0000256" key="3">
    <source>
        <dbReference type="ARBA" id="ARBA00022729"/>
    </source>
</evidence>
<dbReference type="EMBL" id="FQUS01000002">
    <property type="protein sequence ID" value="SHE57951.1"/>
    <property type="molecule type" value="Genomic_DNA"/>
</dbReference>
<organism evidence="8 9">
    <name type="scientific">Fodinibius roseus</name>
    <dbReference type="NCBI Taxonomy" id="1194090"/>
    <lineage>
        <taxon>Bacteria</taxon>
        <taxon>Pseudomonadati</taxon>
        <taxon>Balneolota</taxon>
        <taxon>Balneolia</taxon>
        <taxon>Balneolales</taxon>
        <taxon>Balneolaceae</taxon>
        <taxon>Fodinibius</taxon>
    </lineage>
</organism>
<sequence>MNTYRWSSSCLLLLVGISILFLGCEGGILDTTPQNTLNSEIYWQSEEDAFSAVNAIYNELPGVGEMAWDRYSDIGNLMSPSGDWASIQRGEHGASTGLFQNYWDSNYQTIGRVNYFLENVDKVQENDPAASESLLTRLQAEARVIRAMTYMRMSFWFGDIPLVTSSISVEEGRGLVPATREEIVDFIDNELTQAAGNLPVEYASSDDIGRITKGAALGLKARAMIYNNRWSDARDAALEVMNLGVYDLYDSYENLFGYAAQNNDEVILDRQYTRDDHSHSFFEAYAPRMMNGSVGISPTRILVDAYETENGLSIEEDPSYDPLDPYSNRDPRLEYTLFLPTFSDDVPGSELYNGEIYENRPGTGTADEIIIQQNRTNTGFNTRKYVNPEDMSDRSNNGTNFILLRYADILLMYAEAKIELNEIDASVYDAINEVRQRPDVNMPEIANTGQSQEEMREIVRNERMVELAMEGLRYWDVIRWRIAEDVLQGNVPGMDYIPVGETEPVQFVSGIINRHFDPDRHYLWPIPEQELTINSNLTQNPGY</sequence>
<evidence type="ECO:0000259" key="6">
    <source>
        <dbReference type="Pfam" id="PF07980"/>
    </source>
</evidence>
<comment type="subcellular location">
    <subcellularLocation>
        <location evidence="1">Cell outer membrane</location>
    </subcellularLocation>
</comment>
<keyword evidence="3" id="KW-0732">Signal</keyword>
<evidence type="ECO:0000256" key="5">
    <source>
        <dbReference type="ARBA" id="ARBA00023237"/>
    </source>
</evidence>
<dbReference type="InterPro" id="IPR011990">
    <property type="entry name" value="TPR-like_helical_dom_sf"/>
</dbReference>
<dbReference type="GO" id="GO:0009279">
    <property type="term" value="C:cell outer membrane"/>
    <property type="evidence" value="ECO:0007669"/>
    <property type="project" value="UniProtKB-SubCell"/>
</dbReference>
<keyword evidence="5" id="KW-0998">Cell outer membrane</keyword>